<comment type="cofactor">
    <cofactor evidence="1 7">
        <name>Mg(2+)</name>
        <dbReference type="ChEBI" id="CHEBI:18420"/>
    </cofactor>
</comment>
<evidence type="ECO:0000259" key="9">
    <source>
        <dbReference type="Pfam" id="PF07685"/>
    </source>
</evidence>
<evidence type="ECO:0000256" key="4">
    <source>
        <dbReference type="ARBA" id="ARBA00022840"/>
    </source>
</evidence>
<dbReference type="PROSITE" id="PS51274">
    <property type="entry name" value="GATASE_COBBQ"/>
    <property type="match status" value="1"/>
</dbReference>
<keyword evidence="2 7" id="KW-0436">Ligase</keyword>
<keyword evidence="7" id="KW-0169">Cobalamin biosynthesis</keyword>
<dbReference type="GO" id="GO:0005524">
    <property type="term" value="F:ATP binding"/>
    <property type="evidence" value="ECO:0007669"/>
    <property type="project" value="UniProtKB-UniRule"/>
</dbReference>
<proteinExistence type="inferred from homology"/>
<evidence type="ECO:0000256" key="2">
    <source>
        <dbReference type="ARBA" id="ARBA00022598"/>
    </source>
</evidence>
<dbReference type="PANTHER" id="PTHR43873">
    <property type="entry name" value="COBYRINATE A,C-DIAMIDE SYNTHASE"/>
    <property type="match status" value="1"/>
</dbReference>
<dbReference type="Gene3D" id="3.40.50.300">
    <property type="entry name" value="P-loop containing nucleotide triphosphate hydrolases"/>
    <property type="match status" value="2"/>
</dbReference>
<keyword evidence="5 7" id="KW-0460">Magnesium</keyword>
<keyword evidence="3 7" id="KW-0547">Nucleotide-binding</keyword>
<feature type="active site" description="Nucleophile" evidence="7">
    <location>
        <position position="335"/>
    </location>
</feature>
<accession>A0A5D4T448</accession>
<keyword evidence="4 7" id="KW-0067">ATP-binding</keyword>
<feature type="domain" description="CobB/CobQ-like glutamine amidotransferase" evidence="9">
    <location>
        <begin position="251"/>
        <end position="442"/>
    </location>
</feature>
<dbReference type="HAMAP" id="MF_00027">
    <property type="entry name" value="CobB_CbiA"/>
    <property type="match status" value="1"/>
</dbReference>
<feature type="domain" description="CobQ/CobB/MinD/ParA nucleotide binding" evidence="8">
    <location>
        <begin position="6"/>
        <end position="192"/>
    </location>
</feature>
<gene>
    <name evidence="7" type="primary">cbiA</name>
    <name evidence="10" type="ORF">FZC76_00845</name>
</gene>
<dbReference type="GO" id="GO:0009236">
    <property type="term" value="P:cobalamin biosynthetic process"/>
    <property type="evidence" value="ECO:0007669"/>
    <property type="project" value="UniProtKB-UniRule"/>
</dbReference>
<comment type="caution">
    <text evidence="10">The sequence shown here is derived from an EMBL/GenBank/DDBJ whole genome shotgun (WGS) entry which is preliminary data.</text>
</comment>
<dbReference type="InterPro" id="IPR002586">
    <property type="entry name" value="CobQ/CobB/MinD/ParA_Nub-bd_dom"/>
</dbReference>
<comment type="similarity">
    <text evidence="7">Belongs to the CobB/CbiA family.</text>
</comment>
<dbReference type="OrthoDB" id="9764035at2"/>
<dbReference type="GO" id="GO:0042242">
    <property type="term" value="F:cobyrinic acid a,c-diamide synthase activity"/>
    <property type="evidence" value="ECO:0007669"/>
    <property type="project" value="UniProtKB-UniRule"/>
</dbReference>
<dbReference type="NCBIfam" id="TIGR00379">
    <property type="entry name" value="cobB"/>
    <property type="match status" value="1"/>
</dbReference>
<dbReference type="CDD" id="cd05388">
    <property type="entry name" value="CobB_N"/>
    <property type="match status" value="1"/>
</dbReference>
<dbReference type="PANTHER" id="PTHR43873:SF1">
    <property type="entry name" value="COBYRINATE A,C-DIAMIDE SYNTHASE"/>
    <property type="match status" value="1"/>
</dbReference>
<dbReference type="EMBL" id="VTEV01000001">
    <property type="protein sequence ID" value="TYS70477.1"/>
    <property type="molecule type" value="Genomic_DNA"/>
</dbReference>
<dbReference type="InterPro" id="IPR004484">
    <property type="entry name" value="CbiA/CobB_synth"/>
</dbReference>
<dbReference type="AlphaFoldDB" id="A0A5D4T448"/>
<feature type="site" description="Increases nucleophilicity of active site Cys" evidence="7">
    <location>
        <position position="436"/>
    </location>
</feature>
<sequence length="460" mass="50290">MGKRRILIAGTSSGIGKTTITIGLMAALRNKGLSVQGFKCGPDYIDTSYHTAVTGRKSRNLDSWMLSPDFVREVLVRGSEGADISIIEGVMGFYDGKDPLSDEGSSAQISMLTGSPVVLVVDCSGVARSAAAMVKGYQSLSGQVNIVGVIANKVGSEGHFHLIKAAVEMECKIPVIGYLTRESEFEMPERHLGLVPSIERGELAGFFHALGERVEKTVDVDRLYELADEASELPTESMSSIFTTYPNKKVRIAVAYDSAFHFYYEENLELLQNSGAELIFFSPLENEEIPYDVDGLYLGGGFPEEFAPKLSSNTKSMDSVYQAVVKRGIPTFAECGGYMYLCKELVTTGGDAYPMVGVIPGNVRMQTRLAALGYREVKGINGNFLLKEGEVARGHEFHYSTFHHQTELPAAFETKGMRGNGTDGYISKNLVAGYTHIHFGSNPMVVENWIQHCLEVKLHV</sequence>
<comment type="pathway">
    <text evidence="7">Cofactor biosynthesis; adenosylcobalamin biosynthesis; cob(II)yrinate a,c-diamide from sirohydrochlorin (anaerobic route): step 10/10.</text>
</comment>
<dbReference type="RefSeq" id="WP_148986381.1">
    <property type="nucleotide sequence ID" value="NZ_VTEV01000001.1"/>
</dbReference>
<dbReference type="SUPFAM" id="SSF52317">
    <property type="entry name" value="Class I glutamine amidotransferase-like"/>
    <property type="match status" value="1"/>
</dbReference>
<dbReference type="InterPro" id="IPR011698">
    <property type="entry name" value="GATase_3"/>
</dbReference>
<dbReference type="SUPFAM" id="SSF52540">
    <property type="entry name" value="P-loop containing nucleoside triphosphate hydrolases"/>
    <property type="match status" value="1"/>
</dbReference>
<dbReference type="InterPro" id="IPR029062">
    <property type="entry name" value="Class_I_gatase-like"/>
</dbReference>
<dbReference type="UniPathway" id="UPA00148">
    <property type="reaction ID" value="UER00231"/>
</dbReference>
<comment type="domain">
    <text evidence="7">Comprises of two domains. The C-terminal domain contains the binding site for glutamine and catalyzes the hydrolysis of this substrate to glutamate and ammonia. The N-terminal domain is anticipated to bind ATP and cobyrinate and catalyzes the ultimate synthesis of the diamide product. The ammonia produced via the glutaminase domain is probably translocated to the adjacent domain via a molecular tunnel, where it reacts with an activated intermediate.</text>
</comment>
<comment type="function">
    <text evidence="7">Catalyzes the ATP-dependent amidation of the two carboxylate groups at positions a and c of cobyrinate, using either L-glutamine or ammonia as the nitrogen source.</text>
</comment>
<reference evidence="10 11" key="1">
    <citation type="submission" date="2019-08" db="EMBL/GenBank/DDBJ databases">
        <title>Bacillus genomes from the desert of Cuatro Cienegas, Coahuila.</title>
        <authorList>
            <person name="Olmedo-Alvarez G."/>
        </authorList>
    </citation>
    <scope>NUCLEOTIDE SEQUENCE [LARGE SCALE GENOMIC DNA]</scope>
    <source>
        <strain evidence="10 11">CH28_1T</strain>
    </source>
</reference>
<evidence type="ECO:0000313" key="10">
    <source>
        <dbReference type="EMBL" id="TYS70477.1"/>
    </source>
</evidence>
<dbReference type="EC" id="6.3.5.11" evidence="7"/>
<evidence type="ECO:0000256" key="7">
    <source>
        <dbReference type="HAMAP-Rule" id="MF_00027"/>
    </source>
</evidence>
<protein>
    <recommendedName>
        <fullName evidence="7">Cobyrinate a,c-diamide synthase</fullName>
        <ecNumber evidence="7">6.3.5.11</ecNumber>
    </recommendedName>
    <alternativeName>
        <fullName evidence="7">Cobyrinic acid a,c-diamide synthetase</fullName>
    </alternativeName>
</protein>
<name>A0A5D4T448_9BACI</name>
<evidence type="ECO:0000256" key="6">
    <source>
        <dbReference type="ARBA" id="ARBA00022962"/>
    </source>
</evidence>
<dbReference type="Pfam" id="PF01656">
    <property type="entry name" value="CbiA"/>
    <property type="match status" value="1"/>
</dbReference>
<comment type="catalytic activity">
    <reaction evidence="7">
        <text>cob(II)yrinate + 2 L-glutamine + 2 ATP + 2 H2O = cob(II)yrinate a,c diamide + 2 L-glutamate + 2 ADP + 2 phosphate + 2 H(+)</text>
        <dbReference type="Rhea" id="RHEA:26289"/>
        <dbReference type="ChEBI" id="CHEBI:15377"/>
        <dbReference type="ChEBI" id="CHEBI:15378"/>
        <dbReference type="ChEBI" id="CHEBI:29985"/>
        <dbReference type="ChEBI" id="CHEBI:30616"/>
        <dbReference type="ChEBI" id="CHEBI:43474"/>
        <dbReference type="ChEBI" id="CHEBI:58359"/>
        <dbReference type="ChEBI" id="CHEBI:58537"/>
        <dbReference type="ChEBI" id="CHEBI:58894"/>
        <dbReference type="ChEBI" id="CHEBI:456216"/>
        <dbReference type="EC" id="6.3.5.11"/>
    </reaction>
</comment>
<evidence type="ECO:0000256" key="3">
    <source>
        <dbReference type="ARBA" id="ARBA00022741"/>
    </source>
</evidence>
<keyword evidence="6 7" id="KW-0315">Glutamine amidotransferase</keyword>
<dbReference type="NCBIfam" id="NF002204">
    <property type="entry name" value="PRK01077.1"/>
    <property type="match status" value="1"/>
</dbReference>
<dbReference type="InterPro" id="IPR027417">
    <property type="entry name" value="P-loop_NTPase"/>
</dbReference>
<organism evidence="10 11">
    <name type="scientific">Sutcliffiella horikoshii</name>
    <dbReference type="NCBI Taxonomy" id="79883"/>
    <lineage>
        <taxon>Bacteria</taxon>
        <taxon>Bacillati</taxon>
        <taxon>Bacillota</taxon>
        <taxon>Bacilli</taxon>
        <taxon>Bacillales</taxon>
        <taxon>Bacillaceae</taxon>
        <taxon>Sutcliffiella</taxon>
    </lineage>
</organism>
<evidence type="ECO:0000259" key="8">
    <source>
        <dbReference type="Pfam" id="PF01656"/>
    </source>
</evidence>
<dbReference type="Proteomes" id="UP000322524">
    <property type="component" value="Unassembled WGS sequence"/>
</dbReference>
<comment type="miscellaneous">
    <text evidence="7">The a and c carboxylates of cobyrinate are activated for nucleophilic attack via formation of a phosphorylated intermediate by ATP. CbiA catalyzes first the amidation of the c-carboxylate, and then that of the a-carboxylate.</text>
</comment>
<evidence type="ECO:0000313" key="11">
    <source>
        <dbReference type="Proteomes" id="UP000322524"/>
    </source>
</evidence>
<dbReference type="Pfam" id="PF07685">
    <property type="entry name" value="GATase_3"/>
    <property type="match status" value="1"/>
</dbReference>
<evidence type="ECO:0000256" key="5">
    <source>
        <dbReference type="ARBA" id="ARBA00022842"/>
    </source>
</evidence>
<dbReference type="Gene3D" id="3.40.50.880">
    <property type="match status" value="1"/>
</dbReference>
<dbReference type="CDD" id="cd03130">
    <property type="entry name" value="GATase1_CobB"/>
    <property type="match status" value="1"/>
</dbReference>
<evidence type="ECO:0000256" key="1">
    <source>
        <dbReference type="ARBA" id="ARBA00001946"/>
    </source>
</evidence>